<evidence type="ECO:0000313" key="1">
    <source>
        <dbReference type="EMBL" id="AWO77128.1"/>
    </source>
</evidence>
<protein>
    <submittedName>
        <fullName evidence="1">105R</fullName>
    </submittedName>
</protein>
<dbReference type="EMBL" id="MF780605">
    <property type="protein sequence ID" value="AWO77128.1"/>
    <property type="molecule type" value="Genomic_DNA"/>
</dbReference>
<dbReference type="Proteomes" id="UP000319740">
    <property type="component" value="Segment"/>
</dbReference>
<organism evidence="1 2">
    <name type="scientific">Tree shrew adenovirus serotype 1</name>
    <name type="common">TSAdV-1</name>
    <name type="synonym">Tupaia adenovirus 1</name>
    <dbReference type="NCBI Taxonomy" id="47680"/>
    <lineage>
        <taxon>Viruses</taxon>
        <taxon>Varidnaviria</taxon>
        <taxon>Bamfordvirae</taxon>
        <taxon>Preplasmiviricota</taxon>
        <taxon>Polisuviricotina</taxon>
        <taxon>Pharingeaviricetes</taxon>
        <taxon>Rowavirales</taxon>
        <taxon>Adenoviridae</taxon>
        <taxon>Mastadenovirus</taxon>
        <taxon>Mastadenovirus tupaiae</taxon>
        <taxon>Tree shrew mastadenovirus A</taxon>
    </lineage>
</organism>
<dbReference type="InterPro" id="IPR013783">
    <property type="entry name" value="Ig-like_fold"/>
</dbReference>
<accession>A0A2U9AGB0</accession>
<sequence length="435" mass="49722">MLLLFILLALAGPVAGNDAVEQPVTHLFAMPGDNLTFGVSEPQQASMYFWSLKRSWNEKYDRIASNRNCTVNTVVKVLYGRFYSCYGLTTLTNVVPTDAGTYRLRIRYNKTSDETYYFKLTVFEPQPVLVPLHFASNQLSLSCVDLKNNHSFVRIEEKREYSGSFEKISSSTGVLYTSYGHAENWQFRCCSNKFKLDYCSEWTTVTLSTIVSTGLAYGRDWCKYKKVTATSPKANSKYLSQDLKGKSECFRGYFTTGEKHLHGCQGKQAVIFSQEAGTWIKHRYIEGIKLIASRTHRIKINELTANWTGKYEVVVVNNSTPKKIGRREPFTLTVWPKMTIALNLVKLTLTEITLQCAHNLGPKVKTYWEVQGTYERHLENGTLLTLEPDCWDTRSWWLFNFAVRCYAVGNGWRGDSAWFTGNGQRMGEWSAFGAW</sequence>
<proteinExistence type="predicted"/>
<name>A0A2U9AGB0_ADET1</name>
<organismHost>
    <name type="scientific">Tupaiidae</name>
    <name type="common">tree shrews</name>
    <dbReference type="NCBI Taxonomy" id="9393"/>
</organismHost>
<reference evidence="1 2" key="1">
    <citation type="submission" date="2017-08" db="EMBL/GenBank/DDBJ databases">
        <title>The genome of a new adenovirus from tree shrew.</title>
        <authorList>
            <person name="Song Q."/>
            <person name="Sun X."/>
            <person name="Dai J."/>
        </authorList>
    </citation>
    <scope>NUCLEOTIDE SEQUENCE [LARGE SCALE GENOMIC DNA]</scope>
    <source>
        <strain evidence="1">KM</strain>
    </source>
</reference>
<evidence type="ECO:0000313" key="2">
    <source>
        <dbReference type="Proteomes" id="UP000319740"/>
    </source>
</evidence>
<dbReference type="Gene3D" id="2.60.40.10">
    <property type="entry name" value="Immunoglobulins"/>
    <property type="match status" value="1"/>
</dbReference>